<dbReference type="Proteomes" id="UP001236258">
    <property type="component" value="Unassembled WGS sequence"/>
</dbReference>
<dbReference type="EMBL" id="JAUZVY010000002">
    <property type="protein sequence ID" value="MDP4528901.1"/>
    <property type="molecule type" value="Genomic_DNA"/>
</dbReference>
<sequence>MKLLYGVQGTGNGHIARARAMAQALKKQPVQVDYLFSGRPAEQYFSMADFGDYQSRQGLTFLTEQGRVRPVKTVLNSHPIQLLRDIKQLDLSDYDAVINDFEPISAWAARRQKIPCIGISHQNAFRYQVPKVGMTQLDKLVMQYFAPVDYAIGLHWHHFQQPILPPIVHQLDSDSIATEPYVLVYLPFESLPQIRGLLQRIKNQRFVCYHPEQKEHEIADNLSLHPLSHQNFQRHLQRCEGVIANGGFELPSEALSLGKKLLLKPLQGQFEQQSNVETLRQLGLATAMTELNAQTIIQWLQTKSAGQVQYPKVAEALAQWILDGNWDTTDTLRQLLWQQSQFPKATRLPGNPPSHESFVEKV</sequence>
<comment type="caution">
    <text evidence="1">The sequence shown here is derived from an EMBL/GenBank/DDBJ whole genome shotgun (WGS) entry which is preliminary data.</text>
</comment>
<organism evidence="1 2">
    <name type="scientific">Alkalimonas delamerensis</name>
    <dbReference type="NCBI Taxonomy" id="265981"/>
    <lineage>
        <taxon>Bacteria</taxon>
        <taxon>Pseudomonadati</taxon>
        <taxon>Pseudomonadota</taxon>
        <taxon>Gammaproteobacteria</taxon>
        <taxon>Alkalimonas</taxon>
    </lineage>
</organism>
<gene>
    <name evidence="1" type="ORF">Q3O59_07655</name>
</gene>
<dbReference type="PANTHER" id="PTHR21015:SF22">
    <property type="entry name" value="GLYCOSYLTRANSFERASE"/>
    <property type="match status" value="1"/>
</dbReference>
<evidence type="ECO:0000313" key="2">
    <source>
        <dbReference type="Proteomes" id="UP001236258"/>
    </source>
</evidence>
<name>A0ABT9GPM7_9GAMM</name>
<dbReference type="InterPro" id="IPR005262">
    <property type="entry name" value="MJ1255-like"/>
</dbReference>
<proteinExistence type="predicted"/>
<evidence type="ECO:0000313" key="1">
    <source>
        <dbReference type="EMBL" id="MDP4528901.1"/>
    </source>
</evidence>
<dbReference type="NCBIfam" id="TIGR00661">
    <property type="entry name" value="MJ1255"/>
    <property type="match status" value="1"/>
</dbReference>
<accession>A0ABT9GPM7</accession>
<dbReference type="SUPFAM" id="SSF53756">
    <property type="entry name" value="UDP-Glycosyltransferase/glycogen phosphorylase"/>
    <property type="match status" value="1"/>
</dbReference>
<keyword evidence="2" id="KW-1185">Reference proteome</keyword>
<dbReference type="Pfam" id="PF13528">
    <property type="entry name" value="Glyco_trans_1_3"/>
    <property type="match status" value="1"/>
</dbReference>
<protein>
    <submittedName>
        <fullName evidence="1">Glycosyltransferase family protein</fullName>
    </submittedName>
</protein>
<dbReference type="Gene3D" id="3.40.50.2000">
    <property type="entry name" value="Glycogen Phosphorylase B"/>
    <property type="match status" value="1"/>
</dbReference>
<reference evidence="1 2" key="1">
    <citation type="submission" date="2023-08" db="EMBL/GenBank/DDBJ databases">
        <authorList>
            <person name="Joshi A."/>
            <person name="Thite S."/>
        </authorList>
    </citation>
    <scope>NUCLEOTIDE SEQUENCE [LARGE SCALE GENOMIC DNA]</scope>
    <source>
        <strain evidence="1 2">1E1</strain>
    </source>
</reference>
<dbReference type="PANTHER" id="PTHR21015">
    <property type="entry name" value="UDP-N-ACETYLGLUCOSAMINE--N-ACETYLMURAMYL-(PENTAPEPTIDE) PYROPHOSPHORYL-UNDECAPRENOL N-ACETYLGLUCOSAMINE TRANSFERASE 1"/>
    <property type="match status" value="1"/>
</dbReference>
<dbReference type="RefSeq" id="WP_305944995.1">
    <property type="nucleotide sequence ID" value="NZ_JAUZVY010000002.1"/>
</dbReference>